<dbReference type="InterPro" id="IPR009045">
    <property type="entry name" value="Zn_M74/Hedgehog-like"/>
</dbReference>
<protein>
    <recommendedName>
        <fullName evidence="3">Peptidase M15</fullName>
    </recommendedName>
</protein>
<dbReference type="SUPFAM" id="SSF55166">
    <property type="entry name" value="Hedgehog/DD-peptidase"/>
    <property type="match status" value="1"/>
</dbReference>
<dbReference type="OrthoDB" id="7171572at2"/>
<accession>A0A0M6Y6I5</accession>
<proteinExistence type="predicted"/>
<evidence type="ECO:0000313" key="2">
    <source>
        <dbReference type="Proteomes" id="UP000048926"/>
    </source>
</evidence>
<dbReference type="RefSeq" id="WP_055658312.1">
    <property type="nucleotide sequence ID" value="NZ_CXST01000002.1"/>
</dbReference>
<evidence type="ECO:0008006" key="3">
    <source>
        <dbReference type="Google" id="ProtNLM"/>
    </source>
</evidence>
<dbReference type="EMBL" id="CXST01000002">
    <property type="protein sequence ID" value="CTQ45314.1"/>
    <property type="molecule type" value="Genomic_DNA"/>
</dbReference>
<dbReference type="AlphaFoldDB" id="A0A0M6Y6I5"/>
<organism evidence="1 2">
    <name type="scientific">Roseibium aggregatum</name>
    <dbReference type="NCBI Taxonomy" id="187304"/>
    <lineage>
        <taxon>Bacteria</taxon>
        <taxon>Pseudomonadati</taxon>
        <taxon>Pseudomonadota</taxon>
        <taxon>Alphaproteobacteria</taxon>
        <taxon>Hyphomicrobiales</taxon>
        <taxon>Stappiaceae</taxon>
        <taxon>Roseibium</taxon>
    </lineage>
</organism>
<sequence>MKQPGSMKALEELGRKRLSENFYMRDFLYSEISNFFGIPNLPHYPDVAVEAGTQLCDKLLEPLRSAFGHIAIRSAYRSPEVNAFGNENGHNCASNEANYADHIWDYRDAERRLGATACVVVPWFWDRHQDEGDWQRLAWWIHDHLPYNSLWFFPRLWAVNINWRESPERRIVSYAVPKGVLTKPGMANHSGNHGEWLDGLPSFPADDAGDIR</sequence>
<gene>
    <name evidence="1" type="ORF">LAL4801_03764</name>
</gene>
<name>A0A0M6Y6I5_9HYPH</name>
<dbReference type="Proteomes" id="UP000048926">
    <property type="component" value="Unassembled WGS sequence"/>
</dbReference>
<keyword evidence="2" id="KW-1185">Reference proteome</keyword>
<evidence type="ECO:0000313" key="1">
    <source>
        <dbReference type="EMBL" id="CTQ45314.1"/>
    </source>
</evidence>
<reference evidence="2" key="1">
    <citation type="submission" date="2015-07" db="EMBL/GenBank/DDBJ databases">
        <authorList>
            <person name="Rodrigo-Torres Lidia"/>
            <person name="Arahal R.David."/>
        </authorList>
    </citation>
    <scope>NUCLEOTIDE SEQUENCE [LARGE SCALE GENOMIC DNA]</scope>
    <source>
        <strain evidence="2">CECT 4801</strain>
    </source>
</reference>